<dbReference type="Proteomes" id="UP001055868">
    <property type="component" value="Chromosome"/>
</dbReference>
<dbReference type="EMBL" id="CP097218">
    <property type="protein sequence ID" value="UQN30659.1"/>
    <property type="molecule type" value="Genomic_DNA"/>
</dbReference>
<proteinExistence type="predicted"/>
<dbReference type="Pfam" id="PF09355">
    <property type="entry name" value="Phage_Gp19"/>
    <property type="match status" value="1"/>
</dbReference>
<reference evidence="1" key="1">
    <citation type="submission" date="2022-05" db="EMBL/GenBank/DDBJ databases">
        <title>Genomic analysis of Brachybacterium sp. CBA3104.</title>
        <authorList>
            <person name="Roh S.W."/>
            <person name="Kim Y.B."/>
            <person name="Kim Y."/>
        </authorList>
    </citation>
    <scope>NUCLEOTIDE SEQUENCE</scope>
    <source>
        <strain evidence="1">CBA3104</strain>
    </source>
</reference>
<accession>A0ABY4N7X6</accession>
<dbReference type="InterPro" id="IPR018963">
    <property type="entry name" value="Mycophage_D29_Gp19"/>
</dbReference>
<evidence type="ECO:0000313" key="2">
    <source>
        <dbReference type="Proteomes" id="UP001055868"/>
    </source>
</evidence>
<sequence length="132" mass="14662">MSNKLGITWNDMKDRWNGGPLLGDDEPEGDVDAAVRFLLRKLPLLEQWVTQGVVDRADVIDVVFPAVARVLRNPEGYERESDGSYSYGMSSLSASANVWIPDSDWQTLIPYSPLRPGTTGRIGITRGWGWPA</sequence>
<protein>
    <submittedName>
        <fullName evidence="1">Phage Gp19/Gp15/Gp42 family protein</fullName>
    </submittedName>
</protein>
<dbReference type="RefSeq" id="WP_249480039.1">
    <property type="nucleotide sequence ID" value="NZ_CP097218.1"/>
</dbReference>
<organism evidence="1 2">
    <name type="scientific">Brachybacterium kimchii</name>
    <dbReference type="NCBI Taxonomy" id="2942909"/>
    <lineage>
        <taxon>Bacteria</taxon>
        <taxon>Bacillati</taxon>
        <taxon>Actinomycetota</taxon>
        <taxon>Actinomycetes</taxon>
        <taxon>Micrococcales</taxon>
        <taxon>Dermabacteraceae</taxon>
        <taxon>Brachybacterium</taxon>
    </lineage>
</organism>
<keyword evidence="2" id="KW-1185">Reference proteome</keyword>
<name>A0ABY4N7X6_9MICO</name>
<evidence type="ECO:0000313" key="1">
    <source>
        <dbReference type="EMBL" id="UQN30659.1"/>
    </source>
</evidence>
<gene>
    <name evidence="1" type="ORF">M4486_04980</name>
</gene>